<organism evidence="2 3">
    <name type="scientific">Agrocybe pediades</name>
    <dbReference type="NCBI Taxonomy" id="84607"/>
    <lineage>
        <taxon>Eukaryota</taxon>
        <taxon>Fungi</taxon>
        <taxon>Dikarya</taxon>
        <taxon>Basidiomycota</taxon>
        <taxon>Agaricomycotina</taxon>
        <taxon>Agaricomycetes</taxon>
        <taxon>Agaricomycetidae</taxon>
        <taxon>Agaricales</taxon>
        <taxon>Agaricineae</taxon>
        <taxon>Strophariaceae</taxon>
        <taxon>Agrocybe</taxon>
    </lineage>
</organism>
<dbReference type="Proteomes" id="UP000521872">
    <property type="component" value="Unassembled WGS sequence"/>
</dbReference>
<comment type="caution">
    <text evidence="2">The sequence shown here is derived from an EMBL/GenBank/DDBJ whole genome shotgun (WGS) entry which is preliminary data.</text>
</comment>
<evidence type="ECO:0000256" key="1">
    <source>
        <dbReference type="SAM" id="MobiDB-lite"/>
    </source>
</evidence>
<dbReference type="AlphaFoldDB" id="A0A8H4VJ77"/>
<evidence type="ECO:0000313" key="3">
    <source>
        <dbReference type="Proteomes" id="UP000521872"/>
    </source>
</evidence>
<protein>
    <submittedName>
        <fullName evidence="2">Uncharacterized protein</fullName>
    </submittedName>
</protein>
<reference evidence="2 3" key="1">
    <citation type="submission" date="2019-12" db="EMBL/GenBank/DDBJ databases">
        <authorList>
            <person name="Floudas D."/>
            <person name="Bentzer J."/>
            <person name="Ahren D."/>
            <person name="Johansson T."/>
            <person name="Persson P."/>
            <person name="Tunlid A."/>
        </authorList>
    </citation>
    <scope>NUCLEOTIDE SEQUENCE [LARGE SCALE GENOMIC DNA]</scope>
    <source>
        <strain evidence="2 3">CBS 102.39</strain>
    </source>
</reference>
<feature type="compositionally biased region" description="Polar residues" evidence="1">
    <location>
        <begin position="1"/>
        <end position="25"/>
    </location>
</feature>
<keyword evidence="3" id="KW-1185">Reference proteome</keyword>
<feature type="region of interest" description="Disordered" evidence="1">
    <location>
        <begin position="1"/>
        <end position="44"/>
    </location>
</feature>
<evidence type="ECO:0000313" key="2">
    <source>
        <dbReference type="EMBL" id="KAF4612926.1"/>
    </source>
</evidence>
<sequence length="193" mass="21391">MSESSTSRAHNQSSLVQSEPPQQAEATEATGADAVVPSASTGSASPRVAFISGPIEMPEGYFAEHYVPMIDRAIAAGDDFVIGPVAGTDTLALQYLVEKGVEPDRITVYLTEFEKRYYGKSYAWLVEAGGEVHEEGVTTGERDAAMTRDSDYDILRYMSVEEQKVFYGERYFPRVSNTERNERRRKGLPLHPK</sequence>
<accession>A0A8H4VJ77</accession>
<gene>
    <name evidence="2" type="ORF">D9613_010928</name>
</gene>
<dbReference type="EMBL" id="JAACJL010000046">
    <property type="protein sequence ID" value="KAF4612926.1"/>
    <property type="molecule type" value="Genomic_DNA"/>
</dbReference>
<proteinExistence type="predicted"/>
<dbReference type="OrthoDB" id="5422905at2759"/>
<name>A0A8H4VJ77_9AGAR</name>